<dbReference type="Proteomes" id="UP000322499">
    <property type="component" value="Unassembled WGS sequence"/>
</dbReference>
<dbReference type="GO" id="GO:0016301">
    <property type="term" value="F:kinase activity"/>
    <property type="evidence" value="ECO:0007669"/>
    <property type="project" value="UniProtKB-KW"/>
</dbReference>
<dbReference type="InterPro" id="IPR027417">
    <property type="entry name" value="P-loop_NTPase"/>
</dbReference>
<sequence length="201" mass="21115">MDDPPPLTRQTFAALADRILSLPPRLGGTRLVSVDGPAGSGKTTFAARLAAALGTGTPVVHMDDLYAGWTLTGAASRLAAGVLRPLAEGRAGAHHRYDWAAGRFSPDLVPVPAGPVLLIEGCGSATRCLDPWSTLRVWIEAPEALRLARGLARDGVDLAGEWQRWLVTEAAAFAAEDTRRRAHLRVDGAAGGPPAGFVLRT</sequence>
<keyword evidence="1" id="KW-0808">Transferase</keyword>
<dbReference type="AlphaFoldDB" id="A0A5S5CPF0"/>
<dbReference type="Gene3D" id="3.40.50.300">
    <property type="entry name" value="P-loop containing nucleotide triphosphate hydrolases"/>
    <property type="match status" value="1"/>
</dbReference>
<comment type="caution">
    <text evidence="1">The sequence shown here is derived from an EMBL/GenBank/DDBJ whole genome shotgun (WGS) entry which is preliminary data.</text>
</comment>
<protein>
    <submittedName>
        <fullName evidence="1">Uridine kinase</fullName>
    </submittedName>
</protein>
<reference evidence="1 2" key="1">
    <citation type="submission" date="2019-07" db="EMBL/GenBank/DDBJ databases">
        <title>Genomic Encyclopedia of Archaeal and Bacterial Type Strains, Phase II (KMG-II): from individual species to whole genera.</title>
        <authorList>
            <person name="Goeker M."/>
        </authorList>
    </citation>
    <scope>NUCLEOTIDE SEQUENCE [LARGE SCALE GENOMIC DNA]</scope>
    <source>
        <strain evidence="1 2">DSM 46842</strain>
    </source>
</reference>
<keyword evidence="1" id="KW-0418">Kinase</keyword>
<accession>A0A5S5CPF0</accession>
<evidence type="ECO:0000313" key="1">
    <source>
        <dbReference type="EMBL" id="TYP84646.1"/>
    </source>
</evidence>
<dbReference type="RefSeq" id="WP_166534669.1">
    <property type="nucleotide sequence ID" value="NZ_VNHW01000014.1"/>
</dbReference>
<dbReference type="SUPFAM" id="SSF52540">
    <property type="entry name" value="P-loop containing nucleoside triphosphate hydrolases"/>
    <property type="match status" value="1"/>
</dbReference>
<name>A0A5S5CPF0_9ACTN</name>
<gene>
    <name evidence="1" type="ORF">BD833_11475</name>
</gene>
<evidence type="ECO:0000313" key="2">
    <source>
        <dbReference type="Proteomes" id="UP000322499"/>
    </source>
</evidence>
<dbReference type="EMBL" id="VNHW01000014">
    <property type="protein sequence ID" value="TYP84646.1"/>
    <property type="molecule type" value="Genomic_DNA"/>
</dbReference>
<organism evidence="1 2">
    <name type="scientific">Blastococcus xanthinilyticus</name>
    <dbReference type="NCBI Taxonomy" id="1564164"/>
    <lineage>
        <taxon>Bacteria</taxon>
        <taxon>Bacillati</taxon>
        <taxon>Actinomycetota</taxon>
        <taxon>Actinomycetes</taxon>
        <taxon>Geodermatophilales</taxon>
        <taxon>Geodermatophilaceae</taxon>
        <taxon>Blastococcus</taxon>
    </lineage>
</organism>
<keyword evidence="2" id="KW-1185">Reference proteome</keyword>
<proteinExistence type="predicted"/>